<organism evidence="1 2">
    <name type="scientific">Diphasiastrum complanatum</name>
    <name type="common">Issler's clubmoss</name>
    <name type="synonym">Lycopodium complanatum</name>
    <dbReference type="NCBI Taxonomy" id="34168"/>
    <lineage>
        <taxon>Eukaryota</taxon>
        <taxon>Viridiplantae</taxon>
        <taxon>Streptophyta</taxon>
        <taxon>Embryophyta</taxon>
        <taxon>Tracheophyta</taxon>
        <taxon>Lycopodiopsida</taxon>
        <taxon>Lycopodiales</taxon>
        <taxon>Lycopodiaceae</taxon>
        <taxon>Lycopodioideae</taxon>
        <taxon>Diphasiastrum</taxon>
    </lineage>
</organism>
<reference evidence="2" key="1">
    <citation type="journal article" date="2024" name="Proc. Natl. Acad. Sci. U.S.A.">
        <title>Extraordinary preservation of gene collinearity over three hundred million years revealed in homosporous lycophytes.</title>
        <authorList>
            <person name="Li C."/>
            <person name="Wickell D."/>
            <person name="Kuo L.Y."/>
            <person name="Chen X."/>
            <person name="Nie B."/>
            <person name="Liao X."/>
            <person name="Peng D."/>
            <person name="Ji J."/>
            <person name="Jenkins J."/>
            <person name="Williams M."/>
            <person name="Shu S."/>
            <person name="Plott C."/>
            <person name="Barry K."/>
            <person name="Rajasekar S."/>
            <person name="Grimwood J."/>
            <person name="Han X."/>
            <person name="Sun S."/>
            <person name="Hou Z."/>
            <person name="He W."/>
            <person name="Dai G."/>
            <person name="Sun C."/>
            <person name="Schmutz J."/>
            <person name="Leebens-Mack J.H."/>
            <person name="Li F.W."/>
            <person name="Wang L."/>
        </authorList>
    </citation>
    <scope>NUCLEOTIDE SEQUENCE [LARGE SCALE GENOMIC DNA]</scope>
    <source>
        <strain evidence="2">cv. PW_Plant_1</strain>
    </source>
</reference>
<sequence length="650" mass="71530">MTSMTASCQNLTNPLHLNHAADAKLIEITRGQQLRLLMGPVAILWDIENCPVPGEANAEDVAGNLRMALRVHPAIRGSVTMFSAYGDFNHFPRKVREGCQRTGVNLIDVPNGKKDASDKAILVDMFLFALDNPPPCTIFLISGDVDFASALHKLGQRGYTIVLAIPSGVGVASTLCSAGRYVWDWPSVARGEGLVPAKAFQSREFLYAGNEINSYFIRQGSGGLASDDSDQSKDEFSESSQRSILKNKGHPSLWNHDFIFNRTEAEQYRNLKSVVTIDESNFQCAIPSSTSVNPLDPSTRVLPTNFLFPQNCQRVDGAAQLRSFEKSHIVDGAIVGDQHEEPNEGIEPTSPGANSQTSWVQPGDLEGLKRQLVKLLSLHGGKLGLLRLPAEYCKIFGRPLYLAEYKSLKLAHLVERMRDTFLVKGEGTARTLHLTKAGMRFANKYKKVWGSCISRRDRKANAGKEEVSFNDSPQKGCRHAGSSCTYPKEPENREISGSSPDSDSTSADEKGVDQEEREEDAADFEIPLPSVLVEEHEAGVRLEAFKQDLQELLVSHACKILVSSFLALYQLRYARHLDYTALGFQTLESLFEKVQDVAVLEEAEGSGRKFLVAKCAAQNGLNLAQNVIMKPPAASESSLQGESRRNQMTV</sequence>
<evidence type="ECO:0000313" key="2">
    <source>
        <dbReference type="Proteomes" id="UP001162992"/>
    </source>
</evidence>
<evidence type="ECO:0000313" key="1">
    <source>
        <dbReference type="EMBL" id="KAJ7571558.1"/>
    </source>
</evidence>
<dbReference type="Proteomes" id="UP001162992">
    <property type="component" value="Chromosome 1"/>
</dbReference>
<name>A0ACC2EYF8_DIPCM</name>
<gene>
    <name evidence="1" type="ORF">O6H91_01G166800</name>
</gene>
<proteinExistence type="predicted"/>
<keyword evidence="2" id="KW-1185">Reference proteome</keyword>
<dbReference type="EMBL" id="CM055092">
    <property type="protein sequence ID" value="KAJ7571558.1"/>
    <property type="molecule type" value="Genomic_DNA"/>
</dbReference>
<accession>A0ACC2EYF8</accession>
<comment type="caution">
    <text evidence="1">The sequence shown here is derived from an EMBL/GenBank/DDBJ whole genome shotgun (WGS) entry which is preliminary data.</text>
</comment>
<protein>
    <submittedName>
        <fullName evidence="1">Uncharacterized protein</fullName>
    </submittedName>
</protein>